<dbReference type="EMBL" id="MU865291">
    <property type="protein sequence ID" value="KAK4231774.1"/>
    <property type="molecule type" value="Genomic_DNA"/>
</dbReference>
<dbReference type="InterPro" id="IPR039024">
    <property type="entry name" value="RTC4"/>
</dbReference>
<feature type="compositionally biased region" description="Basic residues" evidence="8">
    <location>
        <begin position="187"/>
        <end position="198"/>
    </location>
</feature>
<dbReference type="AlphaFoldDB" id="A0AAN7BY45"/>
<evidence type="ECO:0000256" key="3">
    <source>
        <dbReference type="ARBA" id="ARBA00004496"/>
    </source>
</evidence>
<evidence type="ECO:0000256" key="1">
    <source>
        <dbReference type="ARBA" id="ARBA00002738"/>
    </source>
</evidence>
<reference evidence="10" key="2">
    <citation type="submission" date="2023-05" db="EMBL/GenBank/DDBJ databases">
        <authorList>
            <consortium name="Lawrence Berkeley National Laboratory"/>
            <person name="Steindorff A."/>
            <person name="Hensen N."/>
            <person name="Bonometti L."/>
            <person name="Westerberg I."/>
            <person name="Brannstrom I.O."/>
            <person name="Guillou S."/>
            <person name="Cros-Aarteil S."/>
            <person name="Calhoun S."/>
            <person name="Haridas S."/>
            <person name="Kuo A."/>
            <person name="Mondo S."/>
            <person name="Pangilinan J."/>
            <person name="Riley R."/>
            <person name="Labutti K."/>
            <person name="Andreopoulos B."/>
            <person name="Lipzen A."/>
            <person name="Chen C."/>
            <person name="Yanf M."/>
            <person name="Daum C."/>
            <person name="Ng V."/>
            <person name="Clum A."/>
            <person name="Ohm R."/>
            <person name="Martin F."/>
            <person name="Silar P."/>
            <person name="Natvig D."/>
            <person name="Lalanne C."/>
            <person name="Gautier V."/>
            <person name="Ament-Velasquez S.L."/>
            <person name="Kruys A."/>
            <person name="Hutchinson M.I."/>
            <person name="Powell A.J."/>
            <person name="Barry K."/>
            <person name="Miller A.N."/>
            <person name="Grigoriev I.V."/>
            <person name="Debuchy R."/>
            <person name="Gladieux P."/>
            <person name="Thoren M.H."/>
            <person name="Johannesson H."/>
        </authorList>
    </citation>
    <scope>NUCLEOTIDE SEQUENCE</scope>
    <source>
        <strain evidence="10">CBS 990.96</strain>
    </source>
</reference>
<dbReference type="PANTHER" id="PTHR41391">
    <property type="entry name" value="RESTRICTION OF TELOMERE CAPPING PROTEIN 4"/>
    <property type="match status" value="1"/>
</dbReference>
<accession>A0AAN7BY45</accession>
<evidence type="ECO:0000259" key="9">
    <source>
        <dbReference type="SMART" id="SM01312"/>
    </source>
</evidence>
<feature type="region of interest" description="Disordered" evidence="8">
    <location>
        <begin position="1"/>
        <end position="46"/>
    </location>
</feature>
<gene>
    <name evidence="10" type="ORF">QBC38DRAFT_465536</name>
</gene>
<comment type="caution">
    <text evidence="10">The sequence shown here is derived from an EMBL/GenBank/DDBJ whole genome shotgun (WGS) entry which is preliminary data.</text>
</comment>
<feature type="region of interest" description="Disordered" evidence="8">
    <location>
        <begin position="59"/>
        <end position="449"/>
    </location>
</feature>
<dbReference type="PANTHER" id="PTHR41391:SF1">
    <property type="entry name" value="RESTRICTION OF TELOMERE CAPPING PROTEIN 4"/>
    <property type="match status" value="1"/>
</dbReference>
<evidence type="ECO:0000313" key="11">
    <source>
        <dbReference type="Proteomes" id="UP001301958"/>
    </source>
</evidence>
<dbReference type="GO" id="GO:0005634">
    <property type="term" value="C:nucleus"/>
    <property type="evidence" value="ECO:0007669"/>
    <property type="project" value="UniProtKB-SubCell"/>
</dbReference>
<keyword evidence="11" id="KW-1185">Reference proteome</keyword>
<evidence type="ECO:0000256" key="8">
    <source>
        <dbReference type="SAM" id="MobiDB-lite"/>
    </source>
</evidence>
<dbReference type="Pfam" id="PF14474">
    <property type="entry name" value="RTC4"/>
    <property type="match status" value="1"/>
</dbReference>
<feature type="compositionally biased region" description="Basic and acidic residues" evidence="8">
    <location>
        <begin position="136"/>
        <end position="152"/>
    </location>
</feature>
<name>A0AAN7BY45_9PEZI</name>
<sequence length="743" mass="82438">MPWPPQKQRSVGLSRNDRPPPLLSTYRNPAMESKSEDPPPDDSQLRLTKAYARSNKLISLLSDPIEDDEFEDLGAPRSKDVGPSTRSLPDHSPLPLKEEEDPDFWESSRSKGYDPCNSFTEDSGSKDFLSGPNTVAKEESPRREEVENRDKWMVVGDDNENAPLASDSDNLPDIPLYLTGGDNQKKSLGKKGNKRTAKKSQDSKKRAGPSKSAPPLEDDISDGEPVSKRGDISSTSFRRKEASTRSDGLGSSQGSKSGKKAPTRGSGLDASYKGSQEDKTNRSAGTSGPASSQNTSRDDKPANSSLAEISRITALDGKIDSANRKRKSTGDEESDICEPDPRAGKVMFDQDTSKPGASKSKPRAVFGRGSQKLGKKENKEEPASKKAKKDPKVPNWKMRLKKQKAVSDSDSESDRPQKKERKWIPPAIKSEEPSSPAGPPASKLSGTLPLFSPPAKNLLWSKIPARLGDTDNSSPEKSQRPSFKLLTELSDFEEPSFLNSPLTRDILAGSDLLLRGRSNSPLTDLDTDIPVGLDTICPLCKKEVDNDYHAEFTKKSPVWTLQNMQIFCKGHNRKTAKDFWNKKGYPKIKWSKLDHRISQHLQLLRTILEGQQPSYYGDLFKDKIKSGQNRTLLRSDELNLTPGYYGIRGLRQMSENLIHEFSSVLRKRALEDNLIGARGYSTYLQAVLVPELAVRLIMDDMKVGEEEARKVLGESSWVGEVLHDEIADVVDYSSEEDEKNLRR</sequence>
<evidence type="ECO:0000256" key="4">
    <source>
        <dbReference type="ARBA" id="ARBA00009461"/>
    </source>
</evidence>
<dbReference type="GO" id="GO:0005737">
    <property type="term" value="C:cytoplasm"/>
    <property type="evidence" value="ECO:0007669"/>
    <property type="project" value="UniProtKB-SubCell"/>
</dbReference>
<dbReference type="SMART" id="SM01312">
    <property type="entry name" value="RTC4"/>
    <property type="match status" value="1"/>
</dbReference>
<comment type="similarity">
    <text evidence="4">Belongs to the RTC4 family.</text>
</comment>
<keyword evidence="6" id="KW-0963">Cytoplasm</keyword>
<organism evidence="10 11">
    <name type="scientific">Podospora fimiseda</name>
    <dbReference type="NCBI Taxonomy" id="252190"/>
    <lineage>
        <taxon>Eukaryota</taxon>
        <taxon>Fungi</taxon>
        <taxon>Dikarya</taxon>
        <taxon>Ascomycota</taxon>
        <taxon>Pezizomycotina</taxon>
        <taxon>Sordariomycetes</taxon>
        <taxon>Sordariomycetidae</taxon>
        <taxon>Sordariales</taxon>
        <taxon>Podosporaceae</taxon>
        <taxon>Podospora</taxon>
    </lineage>
</organism>
<comment type="function">
    <text evidence="1">May be involved in a process influencing telomere capping.</text>
</comment>
<evidence type="ECO:0000256" key="2">
    <source>
        <dbReference type="ARBA" id="ARBA00004123"/>
    </source>
</evidence>
<evidence type="ECO:0000256" key="6">
    <source>
        <dbReference type="ARBA" id="ARBA00022490"/>
    </source>
</evidence>
<protein>
    <recommendedName>
        <fullName evidence="5">Restriction of telomere capping protein 4</fullName>
    </recommendedName>
</protein>
<dbReference type="Proteomes" id="UP001301958">
    <property type="component" value="Unassembled WGS sequence"/>
</dbReference>
<keyword evidence="7" id="KW-0539">Nucleus</keyword>
<reference evidence="10" key="1">
    <citation type="journal article" date="2023" name="Mol. Phylogenet. Evol.">
        <title>Genome-scale phylogeny and comparative genomics of the fungal order Sordariales.</title>
        <authorList>
            <person name="Hensen N."/>
            <person name="Bonometti L."/>
            <person name="Westerberg I."/>
            <person name="Brannstrom I.O."/>
            <person name="Guillou S."/>
            <person name="Cros-Aarteil S."/>
            <person name="Calhoun S."/>
            <person name="Haridas S."/>
            <person name="Kuo A."/>
            <person name="Mondo S."/>
            <person name="Pangilinan J."/>
            <person name="Riley R."/>
            <person name="LaButti K."/>
            <person name="Andreopoulos B."/>
            <person name="Lipzen A."/>
            <person name="Chen C."/>
            <person name="Yan M."/>
            <person name="Daum C."/>
            <person name="Ng V."/>
            <person name="Clum A."/>
            <person name="Steindorff A."/>
            <person name="Ohm R.A."/>
            <person name="Martin F."/>
            <person name="Silar P."/>
            <person name="Natvig D.O."/>
            <person name="Lalanne C."/>
            <person name="Gautier V."/>
            <person name="Ament-Velasquez S.L."/>
            <person name="Kruys A."/>
            <person name="Hutchinson M.I."/>
            <person name="Powell A.J."/>
            <person name="Barry K."/>
            <person name="Miller A.N."/>
            <person name="Grigoriev I.V."/>
            <person name="Debuchy R."/>
            <person name="Gladieux P."/>
            <person name="Hiltunen Thoren M."/>
            <person name="Johannesson H."/>
        </authorList>
    </citation>
    <scope>NUCLEOTIDE SEQUENCE</scope>
    <source>
        <strain evidence="10">CBS 990.96</strain>
    </source>
</reference>
<evidence type="ECO:0000313" key="10">
    <source>
        <dbReference type="EMBL" id="KAK4231774.1"/>
    </source>
</evidence>
<comment type="subcellular location">
    <subcellularLocation>
        <location evidence="3">Cytoplasm</location>
    </subcellularLocation>
    <subcellularLocation>
        <location evidence="2">Nucleus</location>
    </subcellularLocation>
</comment>
<evidence type="ECO:0000256" key="5">
    <source>
        <dbReference type="ARBA" id="ARBA00015162"/>
    </source>
</evidence>
<dbReference type="InterPro" id="IPR028094">
    <property type="entry name" value="RTC4_C"/>
</dbReference>
<feature type="compositionally biased region" description="Basic and acidic residues" evidence="8">
    <location>
        <begin position="374"/>
        <end position="384"/>
    </location>
</feature>
<feature type="domain" description="Restriction of telomere capping protein 4 C-terminal" evidence="9">
    <location>
        <begin position="607"/>
        <end position="725"/>
    </location>
</feature>
<feature type="compositionally biased region" description="Polar residues" evidence="8">
    <location>
        <begin position="282"/>
        <end position="295"/>
    </location>
</feature>
<proteinExistence type="inferred from homology"/>
<evidence type="ECO:0000256" key="7">
    <source>
        <dbReference type="ARBA" id="ARBA00023242"/>
    </source>
</evidence>